<gene>
    <name evidence="1" type="ORF">AKJ09_03573</name>
</gene>
<dbReference type="Proteomes" id="UP000064967">
    <property type="component" value="Chromosome"/>
</dbReference>
<dbReference type="STRING" id="1391654.AKJ09_03573"/>
<proteinExistence type="predicted"/>
<organism evidence="1 2">
    <name type="scientific">Labilithrix luteola</name>
    <dbReference type="NCBI Taxonomy" id="1391654"/>
    <lineage>
        <taxon>Bacteria</taxon>
        <taxon>Pseudomonadati</taxon>
        <taxon>Myxococcota</taxon>
        <taxon>Polyangia</taxon>
        <taxon>Polyangiales</taxon>
        <taxon>Labilitrichaceae</taxon>
        <taxon>Labilithrix</taxon>
    </lineage>
</organism>
<protein>
    <submittedName>
        <fullName evidence="1">Uncharacterized protein</fullName>
    </submittedName>
</protein>
<dbReference type="RefSeq" id="WP_146648131.1">
    <property type="nucleotide sequence ID" value="NZ_CP012333.1"/>
</dbReference>
<dbReference type="KEGG" id="llu:AKJ09_03573"/>
<sequence length="464" mass="50393">MKRLLKAAQAVLGSLAVFIAVYVAYAHIASIAVAKRYTGDAVVERFGSASDLTQRYEIRKEGALAYTVSGGKLHVTGTTSMEAGKPARLELVGPVRSLEESRSTMRFRVLTPGAYDVMVGFETEHSGKGARAISYGLHAGPKASAFGWKGDPLTSLVGARVTQDLPDTLETVRDVPLASLRGAEGSDDGWHEVGVQFSNSLHQAFATIDGIPSGSVRSEWIAGLPVRLVFGVVARDPGQTVDVEIEEVVSEPVLPDPQALDFEDHFNGKVIDPRRWHVQKGDEFWMTSSALSSPKGLTLEGRALHVETSHAAIVLHTPPFPLGSVHVRARVQVIGFEHSGFFAGITTVLGGGHLRVFDGGFVDAISPEGKHELHRFAAGSWKHDGQIAFIPHGRIDGDEAIIEVDYDAKTRKGRIRVNGDEIVSETPDIQPRQEVRVRFGINHNEANSEFKVIVKELRLRALQD</sequence>
<evidence type="ECO:0000313" key="1">
    <source>
        <dbReference type="EMBL" id="AKU96909.1"/>
    </source>
</evidence>
<dbReference type="EMBL" id="CP012333">
    <property type="protein sequence ID" value="AKU96909.1"/>
    <property type="molecule type" value="Genomic_DNA"/>
</dbReference>
<name>A0A0K1PUV0_9BACT</name>
<keyword evidence="2" id="KW-1185">Reference proteome</keyword>
<accession>A0A0K1PUV0</accession>
<dbReference type="AlphaFoldDB" id="A0A0K1PUV0"/>
<evidence type="ECO:0000313" key="2">
    <source>
        <dbReference type="Proteomes" id="UP000064967"/>
    </source>
</evidence>
<reference evidence="1 2" key="1">
    <citation type="submission" date="2015-08" db="EMBL/GenBank/DDBJ databases">
        <authorList>
            <person name="Babu N.S."/>
            <person name="Beckwith C.J."/>
            <person name="Beseler K.G."/>
            <person name="Brison A."/>
            <person name="Carone J.V."/>
            <person name="Caskin T.P."/>
            <person name="Diamond M."/>
            <person name="Durham M.E."/>
            <person name="Foxe J.M."/>
            <person name="Go M."/>
            <person name="Henderson B.A."/>
            <person name="Jones I.B."/>
            <person name="McGettigan J.A."/>
            <person name="Micheletti S.J."/>
            <person name="Nasrallah M.E."/>
            <person name="Ortiz D."/>
            <person name="Piller C.R."/>
            <person name="Privatt S.R."/>
            <person name="Schneider S.L."/>
            <person name="Sharp S."/>
            <person name="Smith T.C."/>
            <person name="Stanton J.D."/>
            <person name="Ullery H.E."/>
            <person name="Wilson R.J."/>
            <person name="Serrano M.G."/>
            <person name="Buck G."/>
            <person name="Lee V."/>
            <person name="Wang Y."/>
            <person name="Carvalho R."/>
            <person name="Voegtly L."/>
            <person name="Shi R."/>
            <person name="Duckworth R."/>
            <person name="Johnson A."/>
            <person name="Loviza R."/>
            <person name="Walstead R."/>
            <person name="Shah Z."/>
            <person name="Kiflezghi M."/>
            <person name="Wade K."/>
            <person name="Ball S.L."/>
            <person name="Bradley K.W."/>
            <person name="Asai D.J."/>
            <person name="Bowman C.A."/>
            <person name="Russell D.A."/>
            <person name="Pope W.H."/>
            <person name="Jacobs-Sera D."/>
            <person name="Hendrix R.W."/>
            <person name="Hatfull G.F."/>
        </authorList>
    </citation>
    <scope>NUCLEOTIDE SEQUENCE [LARGE SCALE GENOMIC DNA]</scope>
    <source>
        <strain evidence="1 2">DSM 27648</strain>
    </source>
</reference>